<sequence length="54" mass="5974">MHGNVLAGAPLACQSPRESCRGGTVMRLKTVRNHASGFDRARTSWHGRVPYSRH</sequence>
<organism evidence="1 2">
    <name type="scientific">Gluconobacter oxydans NBRC 3293</name>
    <dbReference type="NCBI Taxonomy" id="1315969"/>
    <lineage>
        <taxon>Bacteria</taxon>
        <taxon>Pseudomonadati</taxon>
        <taxon>Pseudomonadota</taxon>
        <taxon>Alphaproteobacteria</taxon>
        <taxon>Acetobacterales</taxon>
        <taxon>Acetobacteraceae</taxon>
        <taxon>Gluconobacter</taxon>
    </lineage>
</organism>
<dbReference type="EMBL" id="BARJ01000002">
    <property type="protein sequence ID" value="GEM15989.1"/>
    <property type="molecule type" value="Genomic_DNA"/>
</dbReference>
<gene>
    <name evidence="1" type="ORF">NBRC3293_0486</name>
</gene>
<evidence type="ECO:0000313" key="2">
    <source>
        <dbReference type="Proteomes" id="UP000484858"/>
    </source>
</evidence>
<evidence type="ECO:0000313" key="1">
    <source>
        <dbReference type="EMBL" id="GEM15989.1"/>
    </source>
</evidence>
<name>A0A829X2U4_GLUOY</name>
<proteinExistence type="predicted"/>
<comment type="caution">
    <text evidence="1">The sequence shown here is derived from an EMBL/GenBank/DDBJ whole genome shotgun (WGS) entry which is preliminary data.</text>
</comment>
<reference evidence="1 2" key="1">
    <citation type="submission" date="2013-04" db="EMBL/GenBank/DDBJ databases">
        <title>Gluconobacter oxydans NBRC 3293 whole genome sequence.</title>
        <authorList>
            <person name="Matsutani M."/>
            <person name="Yakushi T."/>
            <person name="Matsushita K."/>
        </authorList>
    </citation>
    <scope>NUCLEOTIDE SEQUENCE [LARGE SCALE GENOMIC DNA]</scope>
    <source>
        <strain evidence="1 2">NBRC 3293</strain>
    </source>
</reference>
<accession>A0A829X2U4</accession>
<dbReference type="Proteomes" id="UP000484858">
    <property type="component" value="Unassembled WGS sequence"/>
</dbReference>
<dbReference type="AlphaFoldDB" id="A0A829X2U4"/>
<protein>
    <submittedName>
        <fullName evidence="1">Uncharacterized protein</fullName>
    </submittedName>
</protein>